<protein>
    <submittedName>
        <fullName evidence="2">Uncharacterized protein</fullName>
    </submittedName>
</protein>
<feature type="transmembrane region" description="Helical" evidence="1">
    <location>
        <begin position="50"/>
        <end position="70"/>
    </location>
</feature>
<keyword evidence="1" id="KW-0472">Membrane</keyword>
<dbReference type="OrthoDB" id="9832373at2"/>
<dbReference type="STRING" id="329726.AM1_0980"/>
<dbReference type="RefSeq" id="WP_012161584.1">
    <property type="nucleotide sequence ID" value="NC_009925.1"/>
</dbReference>
<feature type="transmembrane region" description="Helical" evidence="1">
    <location>
        <begin position="108"/>
        <end position="125"/>
    </location>
</feature>
<dbReference type="AlphaFoldDB" id="B0C0P8"/>
<feature type="transmembrane region" description="Helical" evidence="1">
    <location>
        <begin position="82"/>
        <end position="102"/>
    </location>
</feature>
<evidence type="ECO:0000256" key="1">
    <source>
        <dbReference type="SAM" id="Phobius"/>
    </source>
</evidence>
<evidence type="ECO:0000313" key="2">
    <source>
        <dbReference type="EMBL" id="ABW26022.1"/>
    </source>
</evidence>
<accession>B0C0P8</accession>
<dbReference type="KEGG" id="amr:AM1_0980"/>
<keyword evidence="1" id="KW-1133">Transmembrane helix</keyword>
<feature type="transmembrane region" description="Helical" evidence="1">
    <location>
        <begin position="12"/>
        <end position="30"/>
    </location>
</feature>
<proteinExistence type="predicted"/>
<organism evidence="2 3">
    <name type="scientific">Acaryochloris marina (strain MBIC 11017)</name>
    <dbReference type="NCBI Taxonomy" id="329726"/>
    <lineage>
        <taxon>Bacteria</taxon>
        <taxon>Bacillati</taxon>
        <taxon>Cyanobacteriota</taxon>
        <taxon>Cyanophyceae</taxon>
        <taxon>Acaryochloridales</taxon>
        <taxon>Acaryochloridaceae</taxon>
        <taxon>Acaryochloris</taxon>
    </lineage>
</organism>
<gene>
    <name evidence="2" type="ordered locus">AM1_0980</name>
</gene>
<keyword evidence="3" id="KW-1185">Reference proteome</keyword>
<evidence type="ECO:0000313" key="3">
    <source>
        <dbReference type="Proteomes" id="UP000000268"/>
    </source>
</evidence>
<reference evidence="2 3" key="1">
    <citation type="journal article" date="2008" name="Proc. Natl. Acad. Sci. U.S.A.">
        <title>Niche adaptation and genome expansion in the chlorophyll d-producing cyanobacterium Acaryochloris marina.</title>
        <authorList>
            <person name="Swingley W.D."/>
            <person name="Chen M."/>
            <person name="Cheung P.C."/>
            <person name="Conrad A.L."/>
            <person name="Dejesa L.C."/>
            <person name="Hao J."/>
            <person name="Honchak B.M."/>
            <person name="Karbach L.E."/>
            <person name="Kurdoglu A."/>
            <person name="Lahiri S."/>
            <person name="Mastrian S.D."/>
            <person name="Miyashita H."/>
            <person name="Page L."/>
            <person name="Ramakrishna P."/>
            <person name="Satoh S."/>
            <person name="Sattley W.M."/>
            <person name="Shimada Y."/>
            <person name="Taylor H.L."/>
            <person name="Tomo T."/>
            <person name="Tsuchiya T."/>
            <person name="Wang Z.T."/>
            <person name="Raymond J."/>
            <person name="Mimuro M."/>
            <person name="Blankenship R.E."/>
            <person name="Touchman J.W."/>
        </authorList>
    </citation>
    <scope>NUCLEOTIDE SEQUENCE [LARGE SCALE GENOMIC DNA]</scope>
    <source>
        <strain evidence="3">MBIC 11017</strain>
    </source>
</reference>
<dbReference type="HOGENOM" id="CLU_125508_0_0_3"/>
<dbReference type="Proteomes" id="UP000000268">
    <property type="component" value="Chromosome"/>
</dbReference>
<keyword evidence="1" id="KW-0812">Transmembrane</keyword>
<dbReference type="EMBL" id="CP000828">
    <property type="protein sequence ID" value="ABW26022.1"/>
    <property type="molecule type" value="Genomic_DNA"/>
</dbReference>
<sequence length="133" mass="14502">MYQFKVLPWLQLINASVITLVLASGIDYGLTLILPASSQVQIESVLGPPWGLLSSAAIDMAIGILGVIILERVMEPRRRIQVSTLWGLVLCLLIALALRASLPIPGLFLGPFHQITIVGLLLGVFSKGQQYRR</sequence>
<name>B0C0P8_ACAM1</name>